<organism evidence="4 5">
    <name type="scientific">Kordia antarctica</name>
    <dbReference type="NCBI Taxonomy" id="1218801"/>
    <lineage>
        <taxon>Bacteria</taxon>
        <taxon>Pseudomonadati</taxon>
        <taxon>Bacteroidota</taxon>
        <taxon>Flavobacteriia</taxon>
        <taxon>Flavobacteriales</taxon>
        <taxon>Flavobacteriaceae</taxon>
        <taxon>Kordia</taxon>
    </lineage>
</organism>
<dbReference type="NCBIfam" id="TIGR04183">
    <property type="entry name" value="Por_Secre_tail"/>
    <property type="match status" value="1"/>
</dbReference>
<dbReference type="RefSeq" id="WP_160127769.1">
    <property type="nucleotide sequence ID" value="NZ_CP019288.1"/>
</dbReference>
<dbReference type="AlphaFoldDB" id="A0A7L4ZEN6"/>
<dbReference type="InterPro" id="IPR026444">
    <property type="entry name" value="Secre_tail"/>
</dbReference>
<dbReference type="InterPro" id="IPR052025">
    <property type="entry name" value="Xyloglucanase_GH74"/>
</dbReference>
<dbReference type="Pfam" id="PF18962">
    <property type="entry name" value="Por_Secre_tail"/>
    <property type="match status" value="1"/>
</dbReference>
<accession>A0A7L4ZEN6</accession>
<reference evidence="4 5" key="1">
    <citation type="journal article" date="2013" name="Int. J. Syst. Evol. Microbiol.">
        <title>Kordia antarctica sp. nov., isolated from Antarctic seawater.</title>
        <authorList>
            <person name="Baek K."/>
            <person name="Choi A."/>
            <person name="Kang I."/>
            <person name="Lee K."/>
            <person name="Cho J.C."/>
        </authorList>
    </citation>
    <scope>NUCLEOTIDE SEQUENCE [LARGE SCALE GENOMIC DNA]</scope>
    <source>
        <strain evidence="4 5">IMCC3317</strain>
    </source>
</reference>
<dbReference type="SUPFAM" id="SSF110296">
    <property type="entry name" value="Oligoxyloglucan reducing end-specific cellobiohydrolase"/>
    <property type="match status" value="2"/>
</dbReference>
<evidence type="ECO:0000256" key="1">
    <source>
        <dbReference type="ARBA" id="ARBA00022729"/>
    </source>
</evidence>
<keyword evidence="1 2" id="KW-0732">Signal</keyword>
<sequence>MKKTITYLTLIFSVLSYAQSVDYKNAPNTPGSNYYTIVDQVRQELSATKEAGTLTKAEEKAEKQFERWAYAWRDRINTDGTFPSGRDSKDYRTEVLNSLTTAKTAEMAGAWTQVGPVANPTINGYTAFPGKGRINVVAEDPTNTQILYAGSAAGGIWKTTDGGTTWAPKSDNLGGLGVTDILVDPSNTSIIYMATGDEDASHISSIGLFKSTDGGDTWAVTGLTFNLSENEYIRDIAFAPGSTTKIFALTNDEVKFSTDSGATWTNSTINTGFTEKFQTIVFDPNDATKVVVSDIWNGLYVSTDSGSSFTIHSVFGGGNNSDVLKLVGTPNDTDFFYAMSQNGEFRKYRFAFDDTANDLISTTTLAGYNPQGGYNVCVAMSPTNKNNIMVGGVRGYKSTDGGTTFSVLLNPYNNPPGVGFYVHPDHHHMSFMADGVTVLNGHDGGVHRGSFSGSPVWTDLSPGLVITQPYNIAISQSMNGDDFMMANQDNDGFSKVLKDGTRQWVSAVAGDGTSTGIDYNTPDTRYLGGTNGALYRTDDGYSSSYDSSITLLGTTAGAAFVSPMSVHPVTPTTIYAAHSDVKKSIDQGASFTALNSGLTGVNFLDVTANNASTRIYAISESGTAKRSDDDGATWATVTPPSGEVFNSFSAMPNTTIVYATVRGYNAGNKVYKSTDNGVTWTNMSTGLPNIIMKKIAVKTDLTNETLFLGTELGIYWKTNATTTWQQFGFSLPNVIVSDLKINYTDQLLYIGTFGRGMWRNNVSDAVLGLEDVAFTDSIDVSVFPNPTSEGQFNIKVSSEFVNKKLTYAIYNYVGGLVNQGFINTTITTLSTKNLASGMYLIRIGNDNNTIVKKLIIE</sequence>
<dbReference type="CDD" id="cd15482">
    <property type="entry name" value="Sialidase_non-viral"/>
    <property type="match status" value="1"/>
</dbReference>
<keyword evidence="5" id="KW-1185">Reference proteome</keyword>
<evidence type="ECO:0000313" key="4">
    <source>
        <dbReference type="EMBL" id="QHI34989.1"/>
    </source>
</evidence>
<gene>
    <name evidence="4" type="ORF">IMCC3317_03350</name>
</gene>
<feature type="domain" description="Secretion system C-terminal sorting" evidence="3">
    <location>
        <begin position="782"/>
        <end position="856"/>
    </location>
</feature>
<feature type="chain" id="PRO_5029597846" description="Secretion system C-terminal sorting domain-containing protein" evidence="2">
    <location>
        <begin position="19"/>
        <end position="857"/>
    </location>
</feature>
<evidence type="ECO:0000313" key="5">
    <source>
        <dbReference type="Proteomes" id="UP000464657"/>
    </source>
</evidence>
<dbReference type="OrthoDB" id="9757947at2"/>
<dbReference type="EMBL" id="CP019288">
    <property type="protein sequence ID" value="QHI34989.1"/>
    <property type="molecule type" value="Genomic_DNA"/>
</dbReference>
<proteinExistence type="predicted"/>
<dbReference type="InterPro" id="IPR015943">
    <property type="entry name" value="WD40/YVTN_repeat-like_dom_sf"/>
</dbReference>
<dbReference type="PANTHER" id="PTHR43739:SF5">
    <property type="entry name" value="EXO-ALPHA-SIALIDASE"/>
    <property type="match status" value="1"/>
</dbReference>
<name>A0A7L4ZEN6_9FLAO</name>
<dbReference type="Gene3D" id="2.130.10.10">
    <property type="entry name" value="YVTN repeat-like/Quinoprotein amine dehydrogenase"/>
    <property type="match status" value="3"/>
</dbReference>
<feature type="signal peptide" evidence="2">
    <location>
        <begin position="1"/>
        <end position="18"/>
    </location>
</feature>
<evidence type="ECO:0000256" key="2">
    <source>
        <dbReference type="SAM" id="SignalP"/>
    </source>
</evidence>
<evidence type="ECO:0000259" key="3">
    <source>
        <dbReference type="Pfam" id="PF18962"/>
    </source>
</evidence>
<dbReference type="KEGG" id="kan:IMCC3317_03350"/>
<protein>
    <recommendedName>
        <fullName evidence="3">Secretion system C-terminal sorting domain-containing protein</fullName>
    </recommendedName>
</protein>
<dbReference type="GO" id="GO:0010411">
    <property type="term" value="P:xyloglucan metabolic process"/>
    <property type="evidence" value="ECO:0007669"/>
    <property type="project" value="TreeGrafter"/>
</dbReference>
<dbReference type="PANTHER" id="PTHR43739">
    <property type="entry name" value="XYLOGLUCANASE (EUROFUNG)"/>
    <property type="match status" value="1"/>
</dbReference>
<dbReference type="Proteomes" id="UP000464657">
    <property type="component" value="Chromosome"/>
</dbReference>